<reference evidence="7 8" key="1">
    <citation type="submission" date="2024-10" db="EMBL/GenBank/DDBJ databases">
        <authorList>
            <person name="Ratan Roy A."/>
            <person name="Morales Sandoval P.H."/>
            <person name="De Los Santos Villalobos S."/>
            <person name="Chakraborty S."/>
            <person name="Mukherjee J."/>
        </authorList>
    </citation>
    <scope>NUCLEOTIDE SEQUENCE [LARGE SCALE GENOMIC DNA]</scope>
    <source>
        <strain evidence="7 8">S1</strain>
    </source>
</reference>
<evidence type="ECO:0000256" key="6">
    <source>
        <dbReference type="RuleBase" id="RU000382"/>
    </source>
</evidence>
<comment type="similarity">
    <text evidence="2 6">Belongs to the group II decarboxylase family.</text>
</comment>
<evidence type="ECO:0000256" key="3">
    <source>
        <dbReference type="ARBA" id="ARBA00022793"/>
    </source>
</evidence>
<dbReference type="PANTHER" id="PTHR11999">
    <property type="entry name" value="GROUP II PYRIDOXAL-5-PHOSPHATE DECARBOXYLASE"/>
    <property type="match status" value="1"/>
</dbReference>
<keyword evidence="3" id="KW-0210">Decarboxylase</keyword>
<dbReference type="PRINTS" id="PR00800">
    <property type="entry name" value="YHDCRBOXLASE"/>
</dbReference>
<dbReference type="InterPro" id="IPR010977">
    <property type="entry name" value="Aromatic_deC"/>
</dbReference>
<gene>
    <name evidence="7" type="ORF">ACFVKH_17060</name>
</gene>
<keyword evidence="8" id="KW-1185">Reference proteome</keyword>
<dbReference type="SUPFAM" id="SSF53383">
    <property type="entry name" value="PLP-dependent transferases"/>
    <property type="match status" value="1"/>
</dbReference>
<accession>A0ABW6IJG5</accession>
<dbReference type="InterPro" id="IPR002129">
    <property type="entry name" value="PyrdxlP-dep_de-COase"/>
</dbReference>
<organism evidence="7 8">
    <name type="scientific">Almyronema epifaneia S1</name>
    <dbReference type="NCBI Taxonomy" id="2991925"/>
    <lineage>
        <taxon>Bacteria</taxon>
        <taxon>Bacillati</taxon>
        <taxon>Cyanobacteriota</taxon>
        <taxon>Cyanophyceae</taxon>
        <taxon>Nodosilineales</taxon>
        <taxon>Nodosilineaceae</taxon>
        <taxon>Almyronema</taxon>
        <taxon>Almyronema epifaneia</taxon>
    </lineage>
</organism>
<sequence>MNFVAQATSPPSPSLQPTAAEMYELVNTVMKYIVSVQANPDQLPLAGSGYQWLHQRDRHSDTEAAIALARSLQEPLPEQGTTNVEALLQDLFEQLAPHSLNTNGGGYLGFIPSGGLFHAALADFIALSLNRYVPIFMAAPGLAAIEAQAVQWLCNLMDLPATAGGLFTSGGSIATLTALHAARQQHFADQPPTAWLQGTVYVSEQAHYCLEKGLAICGLPRQNLRQIPVDDQFRLRLDILEATLQQDIAAGYQPFLIAANAGTTNTGAIDNLLEMGRLARTYRTWFHVDAAYGGFFKLTQRGQRLLRGIEQADSIVLDPHKSLFLPYGTGALLVRDRTSLQRAFDFTGSYMPARSQETSPLEEDMLYLSPELTRDFRGLRLWLPLKLLGVQPFRSQLDDKLDLARWAATQLSNMPHMQLVAEPQLSILAFKLQPDAAKLTAQDLDDLNRALLDAINERGNILLTPFKGQQPGEFAIRMAILSFRTTAVNLQQGLKDIQQAASQVLHTRLGWEESLCTLQEFTWEMPAIASNQREAA</sequence>
<evidence type="ECO:0000256" key="1">
    <source>
        <dbReference type="ARBA" id="ARBA00001933"/>
    </source>
</evidence>
<comment type="cofactor">
    <cofactor evidence="1 6">
        <name>pyridoxal 5'-phosphate</name>
        <dbReference type="ChEBI" id="CHEBI:597326"/>
    </cofactor>
</comment>
<dbReference type="Gene3D" id="3.90.1150.10">
    <property type="entry name" value="Aspartate Aminotransferase, domain 1"/>
    <property type="match status" value="1"/>
</dbReference>
<name>A0ABW6IJG5_9CYAN</name>
<comment type="caution">
    <text evidence="7">The sequence shown here is derived from an EMBL/GenBank/DDBJ whole genome shotgun (WGS) entry which is preliminary data.</text>
</comment>
<evidence type="ECO:0000256" key="5">
    <source>
        <dbReference type="ARBA" id="ARBA00023239"/>
    </source>
</evidence>
<evidence type="ECO:0000313" key="8">
    <source>
        <dbReference type="Proteomes" id="UP001600165"/>
    </source>
</evidence>
<dbReference type="Proteomes" id="UP001600165">
    <property type="component" value="Unassembled WGS sequence"/>
</dbReference>
<protein>
    <submittedName>
        <fullName evidence="7">Pyridoxal phosphate-dependent decarboxylase family protein</fullName>
    </submittedName>
</protein>
<keyword evidence="4 6" id="KW-0663">Pyridoxal phosphate</keyword>
<evidence type="ECO:0000313" key="7">
    <source>
        <dbReference type="EMBL" id="MFE4107997.1"/>
    </source>
</evidence>
<dbReference type="InterPro" id="IPR015421">
    <property type="entry name" value="PyrdxlP-dep_Trfase_major"/>
</dbReference>
<dbReference type="Gene3D" id="3.40.640.10">
    <property type="entry name" value="Type I PLP-dependent aspartate aminotransferase-like (Major domain)"/>
    <property type="match status" value="1"/>
</dbReference>
<dbReference type="InterPro" id="IPR015424">
    <property type="entry name" value="PyrdxlP-dep_Trfase"/>
</dbReference>
<dbReference type="PANTHER" id="PTHR11999:SF70">
    <property type="entry name" value="MIP05841P"/>
    <property type="match status" value="1"/>
</dbReference>
<dbReference type="RefSeq" id="WP_377967284.1">
    <property type="nucleotide sequence ID" value="NZ_JBHZOL010000097.1"/>
</dbReference>
<dbReference type="EMBL" id="JBHZOL010000097">
    <property type="protein sequence ID" value="MFE4107997.1"/>
    <property type="molecule type" value="Genomic_DNA"/>
</dbReference>
<dbReference type="Gene3D" id="3.90.1150.170">
    <property type="match status" value="1"/>
</dbReference>
<evidence type="ECO:0000256" key="2">
    <source>
        <dbReference type="ARBA" id="ARBA00009533"/>
    </source>
</evidence>
<keyword evidence="5 6" id="KW-0456">Lyase</keyword>
<evidence type="ECO:0000256" key="4">
    <source>
        <dbReference type="ARBA" id="ARBA00022898"/>
    </source>
</evidence>
<dbReference type="InterPro" id="IPR015422">
    <property type="entry name" value="PyrdxlP-dep_Trfase_small"/>
</dbReference>
<proteinExistence type="inferred from homology"/>
<dbReference type="Pfam" id="PF00282">
    <property type="entry name" value="Pyridoxal_deC"/>
    <property type="match status" value="1"/>
</dbReference>